<name>A0ABY9RPY2_9BURK</name>
<keyword evidence="4" id="KW-1133">Transmembrane helix</keyword>
<sequence>MKISVSLKALLLQLLTLAVGIVSLSLLHRAFGFTISPLIFLLACGAVAALFTFLLKFDWWWVPIQLLFFPLVYLTSMLGLPSWVYFVVAMIFSLLFWSTYRTQVPYYPSSKRLIPPIVELMNEFDSPRLIDVGSGFGGLLFDLSECVPNAQLLGVEIAPLPYWISVLRGKLSRSNVKFVFGAYEALNFAEFDVVFCYLSPVAMPFVWRKVLAEMRPGTILLSYEFIVLEAAPSFVLEIVKDAPPLYGWRI</sequence>
<organism evidence="6 7">
    <name type="scientific">Undibacterium cyanobacteriorum</name>
    <dbReference type="NCBI Taxonomy" id="3073561"/>
    <lineage>
        <taxon>Bacteria</taxon>
        <taxon>Pseudomonadati</taxon>
        <taxon>Pseudomonadota</taxon>
        <taxon>Betaproteobacteria</taxon>
        <taxon>Burkholderiales</taxon>
        <taxon>Oxalobacteraceae</taxon>
        <taxon>Undibacterium</taxon>
    </lineage>
</organism>
<dbReference type="PANTHER" id="PTHR13610:SF11">
    <property type="entry name" value="METHYLTRANSFERASE DOMAIN-CONTAINING PROTEIN"/>
    <property type="match status" value="1"/>
</dbReference>
<evidence type="ECO:0000256" key="2">
    <source>
        <dbReference type="ARBA" id="ARBA00022679"/>
    </source>
</evidence>
<feature type="transmembrane region" description="Helical" evidence="4">
    <location>
        <begin position="82"/>
        <end position="100"/>
    </location>
</feature>
<proteinExistence type="predicted"/>
<evidence type="ECO:0000256" key="1">
    <source>
        <dbReference type="ARBA" id="ARBA00022603"/>
    </source>
</evidence>
<protein>
    <submittedName>
        <fullName evidence="6">Methyltransferase domain-containing protein</fullName>
    </submittedName>
</protein>
<dbReference type="InterPro" id="IPR041698">
    <property type="entry name" value="Methyltransf_25"/>
</dbReference>
<keyword evidence="1 6" id="KW-0489">Methyltransferase</keyword>
<dbReference type="InterPro" id="IPR026170">
    <property type="entry name" value="FAM173A/B"/>
</dbReference>
<keyword evidence="3" id="KW-0949">S-adenosyl-L-methionine</keyword>
<dbReference type="GO" id="GO:0032259">
    <property type="term" value="P:methylation"/>
    <property type="evidence" value="ECO:0007669"/>
    <property type="project" value="UniProtKB-KW"/>
</dbReference>
<keyword evidence="4" id="KW-0812">Transmembrane</keyword>
<dbReference type="Pfam" id="PF13649">
    <property type="entry name" value="Methyltransf_25"/>
    <property type="match status" value="1"/>
</dbReference>
<feature type="domain" description="Methyltransferase" evidence="5">
    <location>
        <begin position="130"/>
        <end position="215"/>
    </location>
</feature>
<dbReference type="PANTHER" id="PTHR13610">
    <property type="entry name" value="METHYLTRANSFERASE DOMAIN-CONTAINING PROTEIN"/>
    <property type="match status" value="1"/>
</dbReference>
<dbReference type="InterPro" id="IPR029063">
    <property type="entry name" value="SAM-dependent_MTases_sf"/>
</dbReference>
<keyword evidence="2" id="KW-0808">Transferase</keyword>
<evidence type="ECO:0000256" key="3">
    <source>
        <dbReference type="ARBA" id="ARBA00022691"/>
    </source>
</evidence>
<dbReference type="GO" id="GO:0008168">
    <property type="term" value="F:methyltransferase activity"/>
    <property type="evidence" value="ECO:0007669"/>
    <property type="project" value="UniProtKB-KW"/>
</dbReference>
<gene>
    <name evidence="6" type="ORF">RF679_08570</name>
</gene>
<reference evidence="6" key="1">
    <citation type="submission" date="2023-09" db="EMBL/GenBank/DDBJ databases">
        <title>Undibacterium sp. 20NA77.5 isolated from freshwater.</title>
        <authorList>
            <person name="Le V."/>
            <person name="Ko S.-R."/>
            <person name="Ahn C.-Y."/>
            <person name="Oh H.-M."/>
        </authorList>
    </citation>
    <scope>NUCLEOTIDE SEQUENCE</scope>
    <source>
        <strain evidence="6">20NA77.5</strain>
    </source>
</reference>
<evidence type="ECO:0000256" key="4">
    <source>
        <dbReference type="SAM" id="Phobius"/>
    </source>
</evidence>
<dbReference type="SUPFAM" id="SSF53335">
    <property type="entry name" value="S-adenosyl-L-methionine-dependent methyltransferases"/>
    <property type="match status" value="1"/>
</dbReference>
<evidence type="ECO:0000313" key="7">
    <source>
        <dbReference type="Proteomes" id="UP001181355"/>
    </source>
</evidence>
<accession>A0ABY9RPY2</accession>
<dbReference type="Gene3D" id="3.40.50.150">
    <property type="entry name" value="Vaccinia Virus protein VP39"/>
    <property type="match status" value="1"/>
</dbReference>
<keyword evidence="4" id="KW-0472">Membrane</keyword>
<feature type="transmembrane region" description="Helical" evidence="4">
    <location>
        <begin position="30"/>
        <end position="52"/>
    </location>
</feature>
<dbReference type="EMBL" id="CP133720">
    <property type="protein sequence ID" value="WMW82315.1"/>
    <property type="molecule type" value="Genomic_DNA"/>
</dbReference>
<keyword evidence="7" id="KW-1185">Reference proteome</keyword>
<evidence type="ECO:0000259" key="5">
    <source>
        <dbReference type="Pfam" id="PF13649"/>
    </source>
</evidence>
<evidence type="ECO:0000313" key="6">
    <source>
        <dbReference type="EMBL" id="WMW82315.1"/>
    </source>
</evidence>
<dbReference type="Proteomes" id="UP001181355">
    <property type="component" value="Chromosome"/>
</dbReference>
<dbReference type="RefSeq" id="WP_309483788.1">
    <property type="nucleotide sequence ID" value="NZ_CP133720.1"/>
</dbReference>